<reference evidence="1" key="3">
    <citation type="journal article" date="2018" name="Nature">
        <title>A major lineage of non-tailed dsDNA viruses as unrecognized killers of marine bacteria.</title>
        <authorList>
            <person name="Kauffman K.M."/>
            <person name="Hussain F.A."/>
            <person name="Yang J."/>
            <person name="Arevalo P."/>
            <person name="Brown J.M."/>
            <person name="Chang W.K."/>
            <person name="VanInsberghe D."/>
            <person name="Elsherbini J."/>
            <person name="Sharma R.S."/>
            <person name="Cutler M.B."/>
            <person name="Kelly L."/>
            <person name="Polz M.F."/>
        </authorList>
    </citation>
    <scope>NUCLEOTIDE SEQUENCE</scope>
    <source>
        <strain evidence="1">10N.222.48.A2</strain>
    </source>
</reference>
<evidence type="ECO:0000313" key="4">
    <source>
        <dbReference type="Proteomes" id="UP000308018"/>
    </source>
</evidence>
<dbReference type="AlphaFoldDB" id="A0A2N7NFH5"/>
<reference evidence="2 4" key="4">
    <citation type="submission" date="2019-04" db="EMBL/GenBank/DDBJ databases">
        <title>A reverse ecology approach based on a biological definition of microbial populations.</title>
        <authorList>
            <person name="Arevalo P."/>
            <person name="Vaninsberghe D."/>
            <person name="Elsherbini J."/>
            <person name="Gore J."/>
            <person name="Polz M."/>
        </authorList>
    </citation>
    <scope>NUCLEOTIDE SEQUENCE [LARGE SCALE GENOMIC DNA]</scope>
    <source>
        <strain evidence="2 4">10N.222.45.A8</strain>
    </source>
</reference>
<protein>
    <submittedName>
        <fullName evidence="1">Uncharacterized protein</fullName>
    </submittedName>
</protein>
<proteinExistence type="predicted"/>
<reference evidence="3" key="1">
    <citation type="submission" date="2016-07" db="EMBL/GenBank/DDBJ databases">
        <title>Nontailed viruses are major unrecognized killers of bacteria in the ocean.</title>
        <authorList>
            <person name="Kauffman K."/>
            <person name="Hussain F."/>
            <person name="Yang J."/>
            <person name="Arevalo P."/>
            <person name="Brown J."/>
            <person name="Cutler M."/>
            <person name="Kelly L."/>
            <person name="Polz M.F."/>
        </authorList>
    </citation>
    <scope>NUCLEOTIDE SEQUENCE [LARGE SCALE GENOMIC DNA]</scope>
    <source>
        <strain evidence="3">10N.222.48.A2</strain>
    </source>
</reference>
<evidence type="ECO:0000313" key="3">
    <source>
        <dbReference type="Proteomes" id="UP000235579"/>
    </source>
</evidence>
<dbReference type="RefSeq" id="WP_102258124.1">
    <property type="nucleotide sequence ID" value="NZ_MDBP01000057.1"/>
</dbReference>
<dbReference type="EMBL" id="MDBP01000057">
    <property type="protein sequence ID" value="PMP11905.1"/>
    <property type="molecule type" value="Genomic_DNA"/>
</dbReference>
<accession>A0A2N7NFH5</accession>
<dbReference type="Proteomes" id="UP000308018">
    <property type="component" value="Unassembled WGS sequence"/>
</dbReference>
<dbReference type="EMBL" id="SYVV01000038">
    <property type="protein sequence ID" value="TKG28874.1"/>
    <property type="molecule type" value="Genomic_DNA"/>
</dbReference>
<evidence type="ECO:0000313" key="2">
    <source>
        <dbReference type="EMBL" id="TKG28874.1"/>
    </source>
</evidence>
<evidence type="ECO:0000313" key="1">
    <source>
        <dbReference type="EMBL" id="PMP11905.1"/>
    </source>
</evidence>
<reference evidence="1" key="2">
    <citation type="submission" date="2016-07" db="EMBL/GenBank/DDBJ databases">
        <authorList>
            <person name="Wan K."/>
            <person name="Booth B."/>
            <person name="Spirohn K."/>
            <person name="Hao T."/>
            <person name="Hu Y."/>
            <person name="Calderwood M."/>
            <person name="Hill D."/>
            <person name="Mohr S."/>
            <person name="Vidal M."/>
            <person name="Celniker S."/>
            <person name="Perrimon N."/>
        </authorList>
    </citation>
    <scope>NUCLEOTIDE SEQUENCE</scope>
    <source>
        <strain evidence="1">10N.222.48.A2</strain>
    </source>
</reference>
<gene>
    <name evidence="1" type="ORF">BCS92_19365</name>
    <name evidence="2" type="ORF">FC057_20440</name>
</gene>
<sequence>MNDINELNKDHLEEFFDVKLKNYKCPCCQTTEKPAIPTTKGEEISFSLLDLVEVSPDQSRTKRLLSTPTIPLVCQNCGNIHRIATYIVLKYFSDKGVS</sequence>
<comment type="caution">
    <text evidence="1">The sequence shown here is derived from an EMBL/GenBank/DDBJ whole genome shotgun (WGS) entry which is preliminary data.</text>
</comment>
<name>A0A2N7NFH5_9VIBR</name>
<organism evidence="1 3">
    <name type="scientific">Vibrio tasmaniensis</name>
    <dbReference type="NCBI Taxonomy" id="212663"/>
    <lineage>
        <taxon>Bacteria</taxon>
        <taxon>Pseudomonadati</taxon>
        <taxon>Pseudomonadota</taxon>
        <taxon>Gammaproteobacteria</taxon>
        <taxon>Vibrionales</taxon>
        <taxon>Vibrionaceae</taxon>
        <taxon>Vibrio</taxon>
    </lineage>
</organism>
<dbReference type="Proteomes" id="UP000235579">
    <property type="component" value="Unassembled WGS sequence"/>
</dbReference>